<evidence type="ECO:0000313" key="3">
    <source>
        <dbReference type="Proteomes" id="UP000234767"/>
    </source>
</evidence>
<comment type="caution">
    <text evidence="2">The sequence shown here is derived from an EMBL/GenBank/DDBJ whole genome shotgun (WGS) entry which is preliminary data.</text>
</comment>
<dbReference type="InterPro" id="IPR046582">
    <property type="entry name" value="DUF6630"/>
</dbReference>
<reference evidence="2 3" key="1">
    <citation type="submission" date="2017-12" db="EMBL/GenBank/DDBJ databases">
        <title>Phylogenetic diversity of female urinary microbiome.</title>
        <authorList>
            <person name="Thomas-White K."/>
            <person name="Wolfe A.J."/>
        </authorList>
    </citation>
    <scope>NUCLEOTIDE SEQUENCE [LARGE SCALE GENOMIC DNA]</scope>
    <source>
        <strain evidence="2 3">UMB0321</strain>
    </source>
</reference>
<dbReference type="Proteomes" id="UP000234767">
    <property type="component" value="Unassembled WGS sequence"/>
</dbReference>
<protein>
    <recommendedName>
        <fullName evidence="1">DUF6630 domain-containing protein</fullName>
    </recommendedName>
</protein>
<gene>
    <name evidence="2" type="ORF">CYK00_06165</name>
</gene>
<organism evidence="2 3">
    <name type="scientific">Neisseria sicca</name>
    <dbReference type="NCBI Taxonomy" id="490"/>
    <lineage>
        <taxon>Bacteria</taxon>
        <taxon>Pseudomonadati</taxon>
        <taxon>Pseudomonadota</taxon>
        <taxon>Betaproteobacteria</taxon>
        <taxon>Neisseriales</taxon>
        <taxon>Neisseriaceae</taxon>
        <taxon>Neisseria</taxon>
    </lineage>
</organism>
<accession>A0A2I1XCB4</accession>
<dbReference type="EMBL" id="PKJO01000006">
    <property type="protein sequence ID" value="PLA40270.1"/>
    <property type="molecule type" value="Genomic_DNA"/>
</dbReference>
<name>A0A2I1XCB4_NEISI</name>
<proteinExistence type="predicted"/>
<evidence type="ECO:0000259" key="1">
    <source>
        <dbReference type="Pfam" id="PF20335"/>
    </source>
</evidence>
<dbReference type="Pfam" id="PF20335">
    <property type="entry name" value="DUF6630"/>
    <property type="match status" value="1"/>
</dbReference>
<dbReference type="AlphaFoldDB" id="A0A2I1XCB4"/>
<dbReference type="RefSeq" id="WP_101810277.1">
    <property type="nucleotide sequence ID" value="NZ_PKJO01000006.1"/>
</dbReference>
<feature type="domain" description="DUF6630" evidence="1">
    <location>
        <begin position="68"/>
        <end position="198"/>
    </location>
</feature>
<evidence type="ECO:0000313" key="2">
    <source>
        <dbReference type="EMBL" id="PLA40270.1"/>
    </source>
</evidence>
<sequence length="200" mass="23733">MSEEIFYPATPEQKADLWALFKWFEVSEEDLAVLQRGEWVYQIQESLWATLRKRGWASGENDGVPFSDMELEQVKNFYIYVDENEESMEDLGYGEEWADIFCVLRRYGATWYSDWKFEPEEMEAIVRNLLGWDEWEWEYPEETYSEELFPYVQEALEKDGLVLCEVPTGDDGYLFAIFWLDDIEAVQAAAQRLDLEVEIC</sequence>